<proteinExistence type="predicted"/>
<evidence type="ECO:0000259" key="1">
    <source>
        <dbReference type="Pfam" id="PF00144"/>
    </source>
</evidence>
<dbReference type="GO" id="GO:0016787">
    <property type="term" value="F:hydrolase activity"/>
    <property type="evidence" value="ECO:0007669"/>
    <property type="project" value="UniProtKB-KW"/>
</dbReference>
<accession>A0ABU2WGG7</accession>
<dbReference type="InterPro" id="IPR001466">
    <property type="entry name" value="Beta-lactam-related"/>
</dbReference>
<dbReference type="EMBL" id="JAVRIC010000006">
    <property type="protein sequence ID" value="MDT0496969.1"/>
    <property type="molecule type" value="Genomic_DNA"/>
</dbReference>
<dbReference type="PANTHER" id="PTHR43283">
    <property type="entry name" value="BETA-LACTAMASE-RELATED"/>
    <property type="match status" value="1"/>
</dbReference>
<dbReference type="InterPro" id="IPR012338">
    <property type="entry name" value="Beta-lactam/transpept-like"/>
</dbReference>
<dbReference type="Proteomes" id="UP001254608">
    <property type="component" value="Unassembled WGS sequence"/>
</dbReference>
<sequence>MCEARPLREVLLQRFTRPLGLNHMSYGLPLQQHALAAENAFTGPRLVPPIGYIAKRILGVRFEDVATISNEPGFLSATIPAGNIYASADDACLFFQMLLNGGELNGTRVLEPETIARAVAPIGYLRLDSSLLLPVRFSAGMVSGERLLGLYGLNCAEAYGHLGFINIICWADPARDISVALLNTGKSMAVDGVARLAQLVGAISRHCPRT</sequence>
<dbReference type="Pfam" id="PF00144">
    <property type="entry name" value="Beta-lactamase"/>
    <property type="match status" value="1"/>
</dbReference>
<evidence type="ECO:0000313" key="2">
    <source>
        <dbReference type="EMBL" id="MDT0496969.1"/>
    </source>
</evidence>
<reference evidence="2 3" key="1">
    <citation type="submission" date="2023-09" db="EMBL/GenBank/DDBJ databases">
        <authorList>
            <person name="Rey-Velasco X."/>
        </authorList>
    </citation>
    <scope>NUCLEOTIDE SEQUENCE [LARGE SCALE GENOMIC DNA]</scope>
    <source>
        <strain evidence="2 3">W345</strain>
    </source>
</reference>
<dbReference type="EC" id="3.1.1.103" evidence="2"/>
<organism evidence="2 3">
    <name type="scientific">Banduia mediterranea</name>
    <dbReference type="NCBI Taxonomy" id="3075609"/>
    <lineage>
        <taxon>Bacteria</taxon>
        <taxon>Pseudomonadati</taxon>
        <taxon>Pseudomonadota</taxon>
        <taxon>Gammaproteobacteria</taxon>
        <taxon>Nevskiales</taxon>
        <taxon>Algiphilaceae</taxon>
        <taxon>Banduia</taxon>
    </lineage>
</organism>
<dbReference type="Gene3D" id="3.40.710.10">
    <property type="entry name" value="DD-peptidase/beta-lactamase superfamily"/>
    <property type="match status" value="1"/>
</dbReference>
<name>A0ABU2WGG7_9GAMM</name>
<protein>
    <submittedName>
        <fullName evidence="2">Serine hydrolase domain-containing protein</fullName>
        <ecNumber evidence="2">3.1.1.103</ecNumber>
    </submittedName>
</protein>
<dbReference type="RefSeq" id="WP_311364363.1">
    <property type="nucleotide sequence ID" value="NZ_JAVRIC010000006.1"/>
</dbReference>
<dbReference type="InterPro" id="IPR050789">
    <property type="entry name" value="Diverse_Enzym_Activities"/>
</dbReference>
<comment type="caution">
    <text evidence="2">The sequence shown here is derived from an EMBL/GenBank/DDBJ whole genome shotgun (WGS) entry which is preliminary data.</text>
</comment>
<dbReference type="SUPFAM" id="SSF56601">
    <property type="entry name" value="beta-lactamase/transpeptidase-like"/>
    <property type="match status" value="1"/>
</dbReference>
<gene>
    <name evidence="2" type="ORF">RM530_06260</name>
</gene>
<keyword evidence="2" id="KW-0378">Hydrolase</keyword>
<evidence type="ECO:0000313" key="3">
    <source>
        <dbReference type="Proteomes" id="UP001254608"/>
    </source>
</evidence>
<feature type="domain" description="Beta-lactamase-related" evidence="1">
    <location>
        <begin position="5"/>
        <end position="193"/>
    </location>
</feature>
<keyword evidence="3" id="KW-1185">Reference proteome</keyword>
<dbReference type="PANTHER" id="PTHR43283:SF3">
    <property type="entry name" value="BETA-LACTAMASE FAMILY PROTEIN (AFU_ORTHOLOGUE AFUA_5G07500)"/>
    <property type="match status" value="1"/>
</dbReference>